<proteinExistence type="predicted"/>
<dbReference type="Proteomes" id="UP000238523">
    <property type="component" value="Chromosome"/>
</dbReference>
<evidence type="ECO:0000313" key="3">
    <source>
        <dbReference type="Proteomes" id="UP000238523"/>
    </source>
</evidence>
<organism evidence="2 3">
    <name type="scientific">Rhizobium leguminosarum</name>
    <dbReference type="NCBI Taxonomy" id="384"/>
    <lineage>
        <taxon>Bacteria</taxon>
        <taxon>Pseudomonadati</taxon>
        <taxon>Pseudomonadota</taxon>
        <taxon>Alphaproteobacteria</taxon>
        <taxon>Hyphomicrobiales</taxon>
        <taxon>Rhizobiaceae</taxon>
        <taxon>Rhizobium/Agrobacterium group</taxon>
        <taxon>Rhizobium</taxon>
    </lineage>
</organism>
<evidence type="ECO:0000256" key="1">
    <source>
        <dbReference type="SAM" id="MobiDB-lite"/>
    </source>
</evidence>
<accession>A0A2K9Z226</accession>
<feature type="region of interest" description="Disordered" evidence="1">
    <location>
        <begin position="36"/>
        <end position="56"/>
    </location>
</feature>
<reference evidence="2 3" key="1">
    <citation type="submission" date="2017-11" db="EMBL/GenBank/DDBJ databases">
        <title>Complete genome of Rhizobium leguminosarum Norway, an ineffective micro-symbiont.</title>
        <authorList>
            <person name="Hoffrichter A."/>
            <person name="Liang J."/>
            <person name="Brachmann A."/>
            <person name="Marin M."/>
        </authorList>
    </citation>
    <scope>NUCLEOTIDE SEQUENCE [LARGE SCALE GENOMIC DNA]</scope>
    <source>
        <strain evidence="2 3">Norway</strain>
    </source>
</reference>
<dbReference type="AlphaFoldDB" id="A0A2K9Z226"/>
<evidence type="ECO:0000313" key="2">
    <source>
        <dbReference type="EMBL" id="AUW42277.1"/>
    </source>
</evidence>
<sequence length="56" mass="6470">MAIPPIRLSDQRLRPFRKKLQLRSEIRLSKELIDPFERNDPGLAPATSGTHPVRSY</sequence>
<name>A0A2K9Z226_RHILE</name>
<dbReference type="EMBL" id="CP025012">
    <property type="protein sequence ID" value="AUW42277.1"/>
    <property type="molecule type" value="Genomic_DNA"/>
</dbReference>
<protein>
    <submittedName>
        <fullName evidence="2">Uncharacterized protein</fullName>
    </submittedName>
</protein>
<gene>
    <name evidence="2" type="ORF">CUJ84_Chr001906</name>
</gene>